<evidence type="ECO:0000313" key="14">
    <source>
        <dbReference type="Ensembl" id="ENSMMMP00000000713.1"/>
    </source>
</evidence>
<keyword evidence="8" id="KW-1015">Disulfide bond</keyword>
<feature type="domain" description="Insulin-like" evidence="13">
    <location>
        <begin position="26"/>
        <end position="122"/>
    </location>
</feature>
<keyword evidence="6" id="KW-0165">Cleavage on pair of basic residues</keyword>
<evidence type="ECO:0000256" key="2">
    <source>
        <dbReference type="ARBA" id="ARBA00009034"/>
    </source>
</evidence>
<evidence type="ECO:0000256" key="8">
    <source>
        <dbReference type="ARBA" id="ARBA00023157"/>
    </source>
</evidence>
<dbReference type="InterPro" id="IPR016179">
    <property type="entry name" value="Insulin-like"/>
</dbReference>
<dbReference type="GeneTree" id="ENSGT00940000163613"/>
<dbReference type="GO" id="GO:0007193">
    <property type="term" value="P:adenylate cyclase-inhibiting G protein-coupled receptor signaling pathway"/>
    <property type="evidence" value="ECO:0007669"/>
    <property type="project" value="TreeGrafter"/>
</dbReference>
<keyword evidence="5" id="KW-0964">Secreted</keyword>
<dbReference type="AlphaFoldDB" id="A0A8C6EMG0"/>
<protein>
    <recommendedName>
        <fullName evidence="4">Insulin-like 3</fullName>
    </recommendedName>
    <alternativeName>
        <fullName evidence="11">Leydig insulin-like peptide</fullName>
    </alternativeName>
    <alternativeName>
        <fullName evidence="10">Relaxin-like factor</fullName>
    </alternativeName>
</protein>
<evidence type="ECO:0000256" key="10">
    <source>
        <dbReference type="ARBA" id="ARBA00032209"/>
    </source>
</evidence>
<dbReference type="PANTHER" id="PTHR10423">
    <property type="entry name" value="INSULIN-LIKE 3"/>
    <property type="match status" value="1"/>
</dbReference>
<comment type="similarity">
    <text evidence="2">Belongs to the insulin family.</text>
</comment>
<dbReference type="Gene3D" id="1.10.100.10">
    <property type="entry name" value="Insulin-like"/>
    <property type="match status" value="1"/>
</dbReference>
<evidence type="ECO:0000259" key="13">
    <source>
        <dbReference type="SMART" id="SM00078"/>
    </source>
</evidence>
<sequence>MCPPLALLVAALVLAMGPALALEAREKLCGQHFVRELVRVCGGPRWSPEAGKPAPGGDRELLQWLAGRHLLHGLLLDGDTALVPGPGALLPASHRRRREVATNPARRCCRSGCTQQDLRALCPH</sequence>
<feature type="signal peptide" evidence="12">
    <location>
        <begin position="1"/>
        <end position="21"/>
    </location>
</feature>
<gene>
    <name evidence="14" type="primary">INSL3</name>
</gene>
<reference evidence="14" key="1">
    <citation type="submission" date="2025-08" db="UniProtKB">
        <authorList>
            <consortium name="Ensembl"/>
        </authorList>
    </citation>
    <scope>IDENTIFICATION</scope>
</reference>
<evidence type="ECO:0000256" key="9">
    <source>
        <dbReference type="ARBA" id="ARBA00025288"/>
    </source>
</evidence>
<comment type="subunit">
    <text evidence="3">Heterodimer of a B chain and an A chain linked by two disulfide bonds.</text>
</comment>
<name>A0A8C6EMG0_MARMA</name>
<evidence type="ECO:0000313" key="15">
    <source>
        <dbReference type="Proteomes" id="UP000694407"/>
    </source>
</evidence>
<organism evidence="14 15">
    <name type="scientific">Marmota marmota marmota</name>
    <name type="common">Alpine marmot</name>
    <dbReference type="NCBI Taxonomy" id="9994"/>
    <lineage>
        <taxon>Eukaryota</taxon>
        <taxon>Metazoa</taxon>
        <taxon>Chordata</taxon>
        <taxon>Craniata</taxon>
        <taxon>Vertebrata</taxon>
        <taxon>Euteleostomi</taxon>
        <taxon>Mammalia</taxon>
        <taxon>Eutheria</taxon>
        <taxon>Euarchontoglires</taxon>
        <taxon>Glires</taxon>
        <taxon>Rodentia</taxon>
        <taxon>Sciuromorpha</taxon>
        <taxon>Sciuridae</taxon>
        <taxon>Xerinae</taxon>
        <taxon>Marmotini</taxon>
        <taxon>Marmota</taxon>
    </lineage>
</organism>
<keyword evidence="15" id="KW-1185">Reference proteome</keyword>
<evidence type="ECO:0000256" key="7">
    <source>
        <dbReference type="ARBA" id="ARBA00022729"/>
    </source>
</evidence>
<dbReference type="InterPro" id="IPR036438">
    <property type="entry name" value="Insulin-like_sf"/>
</dbReference>
<feature type="chain" id="PRO_5034330722" description="Insulin-like 3" evidence="12">
    <location>
        <begin position="22"/>
        <end position="124"/>
    </location>
</feature>
<evidence type="ECO:0000256" key="11">
    <source>
        <dbReference type="ARBA" id="ARBA00032881"/>
    </source>
</evidence>
<proteinExistence type="inferred from homology"/>
<dbReference type="InterPro" id="IPR043387">
    <property type="entry name" value="INSL3/INSL4"/>
</dbReference>
<dbReference type="GO" id="GO:0005179">
    <property type="term" value="F:hormone activity"/>
    <property type="evidence" value="ECO:0007669"/>
    <property type="project" value="InterPro"/>
</dbReference>
<accession>A0A8C6EMG0</accession>
<keyword evidence="7 12" id="KW-0732">Signal</keyword>
<dbReference type="SUPFAM" id="SSF56994">
    <property type="entry name" value="Insulin-like"/>
    <property type="match status" value="1"/>
</dbReference>
<dbReference type="GO" id="GO:0010634">
    <property type="term" value="P:positive regulation of epithelial cell migration"/>
    <property type="evidence" value="ECO:0007669"/>
    <property type="project" value="Ensembl"/>
</dbReference>
<dbReference type="CDD" id="cd04365">
    <property type="entry name" value="IlGF_relaxin_like"/>
    <property type="match status" value="1"/>
</dbReference>
<dbReference type="GO" id="GO:0002020">
    <property type="term" value="F:protease binding"/>
    <property type="evidence" value="ECO:0007669"/>
    <property type="project" value="Ensembl"/>
</dbReference>
<dbReference type="Proteomes" id="UP000694407">
    <property type="component" value="Unplaced"/>
</dbReference>
<dbReference type="SMART" id="SM00078">
    <property type="entry name" value="IlGF"/>
    <property type="match status" value="1"/>
</dbReference>
<dbReference type="InterPro" id="IPR022353">
    <property type="entry name" value="Insulin_CS"/>
</dbReference>
<dbReference type="PROSITE" id="PS00262">
    <property type="entry name" value="INSULIN"/>
    <property type="match status" value="1"/>
</dbReference>
<dbReference type="GO" id="GO:0090303">
    <property type="term" value="P:positive regulation of wound healing"/>
    <property type="evidence" value="ECO:0007669"/>
    <property type="project" value="Ensembl"/>
</dbReference>
<reference evidence="14" key="2">
    <citation type="submission" date="2025-09" db="UniProtKB">
        <authorList>
            <consortium name="Ensembl"/>
        </authorList>
    </citation>
    <scope>IDENTIFICATION</scope>
</reference>
<evidence type="ECO:0000256" key="6">
    <source>
        <dbReference type="ARBA" id="ARBA00022685"/>
    </source>
</evidence>
<comment type="subcellular location">
    <subcellularLocation>
        <location evidence="1">Secreted</location>
    </subcellularLocation>
</comment>
<dbReference type="GO" id="GO:0001664">
    <property type="term" value="F:G protein-coupled receptor binding"/>
    <property type="evidence" value="ECO:0007669"/>
    <property type="project" value="TreeGrafter"/>
</dbReference>
<comment type="function">
    <text evidence="9">Seems to play a role in testicular function. May be a trophic hormone with a role in testicular descent in fetal life. Is a ligand for LGR8 receptor.</text>
</comment>
<evidence type="ECO:0000256" key="5">
    <source>
        <dbReference type="ARBA" id="ARBA00022525"/>
    </source>
</evidence>
<evidence type="ECO:0000256" key="1">
    <source>
        <dbReference type="ARBA" id="ARBA00004613"/>
    </source>
</evidence>
<evidence type="ECO:0000256" key="3">
    <source>
        <dbReference type="ARBA" id="ARBA00011207"/>
    </source>
</evidence>
<dbReference type="PANTHER" id="PTHR10423:SF3">
    <property type="entry name" value="INSULIN-LIKE 3"/>
    <property type="match status" value="1"/>
</dbReference>
<evidence type="ECO:0000256" key="12">
    <source>
        <dbReference type="SAM" id="SignalP"/>
    </source>
</evidence>
<dbReference type="GO" id="GO:0005615">
    <property type="term" value="C:extracellular space"/>
    <property type="evidence" value="ECO:0007669"/>
    <property type="project" value="TreeGrafter"/>
</dbReference>
<dbReference type="Ensembl" id="ENSMMMT00000000787.1">
    <property type="protein sequence ID" value="ENSMMMP00000000713.1"/>
    <property type="gene ID" value="ENSMMMG00000000672.1"/>
</dbReference>
<evidence type="ECO:0000256" key="4">
    <source>
        <dbReference type="ARBA" id="ARBA00014427"/>
    </source>
</evidence>